<dbReference type="SUPFAM" id="SSF53098">
    <property type="entry name" value="Ribonuclease H-like"/>
    <property type="match status" value="1"/>
</dbReference>
<dbReference type="InterPro" id="IPR044730">
    <property type="entry name" value="RNase_H-like_dom_plant"/>
</dbReference>
<reference evidence="3" key="1">
    <citation type="submission" date="2023-10" db="EMBL/GenBank/DDBJ databases">
        <title>Chromosome-level genome of the transformable northern wattle, Acacia crassicarpa.</title>
        <authorList>
            <person name="Massaro I."/>
            <person name="Sinha N.R."/>
            <person name="Poethig S."/>
            <person name="Leichty A.R."/>
        </authorList>
    </citation>
    <scope>NUCLEOTIDE SEQUENCE</scope>
    <source>
        <strain evidence="3">Acra3RX</strain>
        <tissue evidence="3">Leaf</tissue>
    </source>
</reference>
<comment type="caution">
    <text evidence="3">The sequence shown here is derived from an EMBL/GenBank/DDBJ whole genome shotgun (WGS) entry which is preliminary data.</text>
</comment>
<keyword evidence="4" id="KW-1185">Reference proteome</keyword>
<name>A0AAE1N7S3_9FABA</name>
<dbReference type="AlphaFoldDB" id="A0AAE1N7S3"/>
<dbReference type="Gene3D" id="3.30.420.10">
    <property type="entry name" value="Ribonuclease H-like superfamily/Ribonuclease H"/>
    <property type="match status" value="1"/>
</dbReference>
<organism evidence="3 4">
    <name type="scientific">Acacia crassicarpa</name>
    <name type="common">northern wattle</name>
    <dbReference type="NCBI Taxonomy" id="499986"/>
    <lineage>
        <taxon>Eukaryota</taxon>
        <taxon>Viridiplantae</taxon>
        <taxon>Streptophyta</taxon>
        <taxon>Embryophyta</taxon>
        <taxon>Tracheophyta</taxon>
        <taxon>Spermatophyta</taxon>
        <taxon>Magnoliopsida</taxon>
        <taxon>eudicotyledons</taxon>
        <taxon>Gunneridae</taxon>
        <taxon>Pentapetalae</taxon>
        <taxon>rosids</taxon>
        <taxon>fabids</taxon>
        <taxon>Fabales</taxon>
        <taxon>Fabaceae</taxon>
        <taxon>Caesalpinioideae</taxon>
        <taxon>mimosoid clade</taxon>
        <taxon>Acacieae</taxon>
        <taxon>Acacia</taxon>
    </lineage>
</organism>
<sequence length="418" mass="47744">MFFCSSDMCLRPLTESEAASSVSNWTTNGSWDYSKLGSLVTNEVFRRLMAVPPPLPSAADDFMIWSGNVNRCFSVKSPYYFFEEPNHQLAHPCYKLIWKWQGAERIRAFMWLAFQNRLPTNDWRSRWSSASAMCPLCNSQVETLIHILRDCVYARNMWLSLIHPQFLQCFFNAQLSDWFQLNLKRVMGNSGRFSWDLVFGVGVWMLWNWRNKAGFMEDFNRPNSPASVILNSVSLYVITEPQGIVTMPSSISQPKWQAPMHGWTKLNVDGAASVSHNRASCGGVLRDSSGVWIAGFSAFLSCYEQTEEWVLLKGLELAWKMGLRKVIAESDSLNLVNMLLDSEGVSALSLVAYMSKAFMRRPLWEVKIVHISRLQNRVADKSARDFHLYSSFIEQYPVGVRDLVLQDCMGLNSPPISF</sequence>
<evidence type="ECO:0000259" key="2">
    <source>
        <dbReference type="Pfam" id="PF13966"/>
    </source>
</evidence>
<gene>
    <name evidence="3" type="ORF">QN277_001024</name>
</gene>
<proteinExistence type="predicted"/>
<accession>A0AAE1N7S3</accession>
<dbReference type="PANTHER" id="PTHR47723">
    <property type="entry name" value="OS05G0353850 PROTEIN"/>
    <property type="match status" value="1"/>
</dbReference>
<protein>
    <submittedName>
        <fullName evidence="3">Uncharacterized protein</fullName>
    </submittedName>
</protein>
<dbReference type="PANTHER" id="PTHR47723:SF19">
    <property type="entry name" value="POLYNUCLEOTIDYL TRANSFERASE, RIBONUCLEASE H-LIKE SUPERFAMILY PROTEIN"/>
    <property type="match status" value="1"/>
</dbReference>
<dbReference type="InterPro" id="IPR002156">
    <property type="entry name" value="RNaseH_domain"/>
</dbReference>
<evidence type="ECO:0000259" key="1">
    <source>
        <dbReference type="Pfam" id="PF13456"/>
    </source>
</evidence>
<dbReference type="EMBL" id="JAWXYG010000001">
    <property type="protein sequence ID" value="KAK4284155.1"/>
    <property type="molecule type" value="Genomic_DNA"/>
</dbReference>
<feature type="domain" description="RNase H type-1" evidence="1">
    <location>
        <begin position="267"/>
        <end position="384"/>
    </location>
</feature>
<dbReference type="Pfam" id="PF13456">
    <property type="entry name" value="RVT_3"/>
    <property type="match status" value="1"/>
</dbReference>
<dbReference type="InterPro" id="IPR012337">
    <property type="entry name" value="RNaseH-like_sf"/>
</dbReference>
<dbReference type="GO" id="GO:0003676">
    <property type="term" value="F:nucleic acid binding"/>
    <property type="evidence" value="ECO:0007669"/>
    <property type="project" value="InterPro"/>
</dbReference>
<evidence type="ECO:0000313" key="4">
    <source>
        <dbReference type="Proteomes" id="UP001293593"/>
    </source>
</evidence>
<dbReference type="Pfam" id="PF13966">
    <property type="entry name" value="zf-RVT"/>
    <property type="match status" value="1"/>
</dbReference>
<dbReference type="InterPro" id="IPR036397">
    <property type="entry name" value="RNaseH_sf"/>
</dbReference>
<dbReference type="Proteomes" id="UP001293593">
    <property type="component" value="Unassembled WGS sequence"/>
</dbReference>
<dbReference type="InterPro" id="IPR026960">
    <property type="entry name" value="RVT-Znf"/>
</dbReference>
<dbReference type="InterPro" id="IPR053151">
    <property type="entry name" value="RNase_H-like"/>
</dbReference>
<evidence type="ECO:0000313" key="3">
    <source>
        <dbReference type="EMBL" id="KAK4284155.1"/>
    </source>
</evidence>
<feature type="domain" description="Reverse transcriptase zinc-binding" evidence="2">
    <location>
        <begin position="73"/>
        <end position="158"/>
    </location>
</feature>
<dbReference type="GO" id="GO:0004523">
    <property type="term" value="F:RNA-DNA hybrid ribonuclease activity"/>
    <property type="evidence" value="ECO:0007669"/>
    <property type="project" value="InterPro"/>
</dbReference>
<dbReference type="CDD" id="cd06222">
    <property type="entry name" value="RNase_H_like"/>
    <property type="match status" value="1"/>
</dbReference>